<evidence type="ECO:0008006" key="5">
    <source>
        <dbReference type="Google" id="ProtNLM"/>
    </source>
</evidence>
<feature type="signal peptide" evidence="2">
    <location>
        <begin position="1"/>
        <end position="19"/>
    </location>
</feature>
<proteinExistence type="predicted"/>
<sequence length="109" mass="11992">MRASVFLSILSLVFVSVQAAPILEGLSGIEPSIDTNFTVILQNSVAQSLLMRTLRGDVLRLNGTVNADDEEVKQVFRILESLRNAHCLQDPNQGSNRPPEPPLEPLRVN</sequence>
<keyword evidence="4" id="KW-1185">Reference proteome</keyword>
<evidence type="ECO:0000313" key="3">
    <source>
        <dbReference type="EMBL" id="KAF9065156.1"/>
    </source>
</evidence>
<dbReference type="Proteomes" id="UP000772434">
    <property type="component" value="Unassembled WGS sequence"/>
</dbReference>
<organism evidence="3 4">
    <name type="scientific">Rhodocollybia butyracea</name>
    <dbReference type="NCBI Taxonomy" id="206335"/>
    <lineage>
        <taxon>Eukaryota</taxon>
        <taxon>Fungi</taxon>
        <taxon>Dikarya</taxon>
        <taxon>Basidiomycota</taxon>
        <taxon>Agaricomycotina</taxon>
        <taxon>Agaricomycetes</taxon>
        <taxon>Agaricomycetidae</taxon>
        <taxon>Agaricales</taxon>
        <taxon>Marasmiineae</taxon>
        <taxon>Omphalotaceae</taxon>
        <taxon>Rhodocollybia</taxon>
    </lineage>
</organism>
<evidence type="ECO:0000256" key="1">
    <source>
        <dbReference type="SAM" id="MobiDB-lite"/>
    </source>
</evidence>
<evidence type="ECO:0000256" key="2">
    <source>
        <dbReference type="SAM" id="SignalP"/>
    </source>
</evidence>
<evidence type="ECO:0000313" key="4">
    <source>
        <dbReference type="Proteomes" id="UP000772434"/>
    </source>
</evidence>
<dbReference type="AlphaFoldDB" id="A0A9P5PKU3"/>
<accession>A0A9P5PKU3</accession>
<protein>
    <recommendedName>
        <fullName evidence="5">BON domain-containing protein</fullName>
    </recommendedName>
</protein>
<name>A0A9P5PKU3_9AGAR</name>
<gene>
    <name evidence="3" type="ORF">BDP27DRAFT_1425093</name>
</gene>
<feature type="compositionally biased region" description="Pro residues" evidence="1">
    <location>
        <begin position="98"/>
        <end position="109"/>
    </location>
</feature>
<feature type="region of interest" description="Disordered" evidence="1">
    <location>
        <begin position="87"/>
        <end position="109"/>
    </location>
</feature>
<reference evidence="3" key="1">
    <citation type="submission" date="2020-11" db="EMBL/GenBank/DDBJ databases">
        <authorList>
            <consortium name="DOE Joint Genome Institute"/>
            <person name="Ahrendt S."/>
            <person name="Riley R."/>
            <person name="Andreopoulos W."/>
            <person name="Labutti K."/>
            <person name="Pangilinan J."/>
            <person name="Ruiz-Duenas F.J."/>
            <person name="Barrasa J.M."/>
            <person name="Sanchez-Garcia M."/>
            <person name="Camarero S."/>
            <person name="Miyauchi S."/>
            <person name="Serrano A."/>
            <person name="Linde D."/>
            <person name="Babiker R."/>
            <person name="Drula E."/>
            <person name="Ayuso-Fernandez I."/>
            <person name="Pacheco R."/>
            <person name="Padilla G."/>
            <person name="Ferreira P."/>
            <person name="Barriuso J."/>
            <person name="Kellner H."/>
            <person name="Castanera R."/>
            <person name="Alfaro M."/>
            <person name="Ramirez L."/>
            <person name="Pisabarro A.G."/>
            <person name="Kuo A."/>
            <person name="Tritt A."/>
            <person name="Lipzen A."/>
            <person name="He G."/>
            <person name="Yan M."/>
            <person name="Ng V."/>
            <person name="Cullen D."/>
            <person name="Martin F."/>
            <person name="Rosso M.-N."/>
            <person name="Henrissat B."/>
            <person name="Hibbett D."/>
            <person name="Martinez A.T."/>
            <person name="Grigoriev I.V."/>
        </authorList>
    </citation>
    <scope>NUCLEOTIDE SEQUENCE</scope>
    <source>
        <strain evidence="3">AH 40177</strain>
    </source>
</reference>
<comment type="caution">
    <text evidence="3">The sequence shown here is derived from an EMBL/GenBank/DDBJ whole genome shotgun (WGS) entry which is preliminary data.</text>
</comment>
<dbReference type="EMBL" id="JADNRY010000108">
    <property type="protein sequence ID" value="KAF9065156.1"/>
    <property type="molecule type" value="Genomic_DNA"/>
</dbReference>
<feature type="chain" id="PRO_5040487647" description="BON domain-containing protein" evidence="2">
    <location>
        <begin position="20"/>
        <end position="109"/>
    </location>
</feature>
<keyword evidence="2" id="KW-0732">Signal</keyword>